<comment type="caution">
    <text evidence="13">The sequence shown here is derived from an EMBL/GenBank/DDBJ whole genome shotgun (WGS) entry which is preliminary data.</text>
</comment>
<feature type="transmembrane region" description="Helical" evidence="10">
    <location>
        <begin position="57"/>
        <end position="76"/>
    </location>
</feature>
<protein>
    <recommendedName>
        <fullName evidence="2">histidine kinase</fullName>
        <ecNumber evidence="2">2.7.13.3</ecNumber>
    </recommendedName>
</protein>
<dbReference type="Proteomes" id="UP000612282">
    <property type="component" value="Unassembled WGS sequence"/>
</dbReference>
<evidence type="ECO:0000256" key="8">
    <source>
        <dbReference type="ARBA" id="ARBA00023012"/>
    </source>
</evidence>
<dbReference type="InterPro" id="IPR003594">
    <property type="entry name" value="HATPase_dom"/>
</dbReference>
<dbReference type="Gene3D" id="3.30.565.10">
    <property type="entry name" value="Histidine kinase-like ATPase, C-terminal domain"/>
    <property type="match status" value="1"/>
</dbReference>
<keyword evidence="10" id="KW-0812">Transmembrane</keyword>
<gene>
    <name evidence="13" type="ORF">Aco03nite_088340</name>
</gene>
<keyword evidence="4" id="KW-0808">Transferase</keyword>
<evidence type="ECO:0000256" key="10">
    <source>
        <dbReference type="SAM" id="Phobius"/>
    </source>
</evidence>
<organism evidence="13 14">
    <name type="scientific">Actinoplanes couchii</name>
    <dbReference type="NCBI Taxonomy" id="403638"/>
    <lineage>
        <taxon>Bacteria</taxon>
        <taxon>Bacillati</taxon>
        <taxon>Actinomycetota</taxon>
        <taxon>Actinomycetes</taxon>
        <taxon>Micromonosporales</taxon>
        <taxon>Micromonosporaceae</taxon>
        <taxon>Actinoplanes</taxon>
    </lineage>
</organism>
<evidence type="ECO:0000256" key="4">
    <source>
        <dbReference type="ARBA" id="ARBA00022679"/>
    </source>
</evidence>
<keyword evidence="8" id="KW-0902">Two-component regulatory system</keyword>
<keyword evidence="9" id="KW-0175">Coiled coil</keyword>
<evidence type="ECO:0000256" key="9">
    <source>
        <dbReference type="SAM" id="Coils"/>
    </source>
</evidence>
<keyword evidence="5" id="KW-0547">Nucleotide-binding</keyword>
<dbReference type="Gene3D" id="1.20.5.1930">
    <property type="match status" value="1"/>
</dbReference>
<comment type="catalytic activity">
    <reaction evidence="1">
        <text>ATP + protein L-histidine = ADP + protein N-phospho-L-histidine.</text>
        <dbReference type="EC" id="2.7.13.3"/>
    </reaction>
</comment>
<evidence type="ECO:0000259" key="11">
    <source>
        <dbReference type="Pfam" id="PF02518"/>
    </source>
</evidence>
<evidence type="ECO:0000313" key="13">
    <source>
        <dbReference type="EMBL" id="GID60430.1"/>
    </source>
</evidence>
<feature type="domain" description="Signal transduction histidine kinase subgroup 3 dimerisation and phosphoacceptor" evidence="12">
    <location>
        <begin position="184"/>
        <end position="247"/>
    </location>
</feature>
<feature type="transmembrane region" description="Helical" evidence="10">
    <location>
        <begin position="88"/>
        <end position="105"/>
    </location>
</feature>
<keyword evidence="7" id="KW-0067">ATP-binding</keyword>
<dbReference type="PANTHER" id="PTHR24421:SF10">
    <property type="entry name" value="NITRATE_NITRITE SENSOR PROTEIN NARQ"/>
    <property type="match status" value="1"/>
</dbReference>
<accession>A0ABQ3XPJ9</accession>
<sequence>MGMYLLFDVWLAVTVAAADTVVVIGHWHLDNRYSTVLLVVQAVAQLGLVARRRAPEAVLGVLALVALLQWIPELIAPGSIWPADVEPVWVVTPVGSAFAIYATIVHGRHPRAGWTLIALVTVLAVRPWQPHVTVVTLGLTMTVMPALFGLWSASRRRLLLALAERAERAERERHLLAEQARAEERSRLAREMHDVVTHRVTLMVLQAGALGVTSPDGATRAAAEQLRTAGCQALDELRDLVRVLQSPEVVHREPEPVALPDLTALIEESRSVGVPVDVVRDGDPVQVAPVVGRTAYRVVQEALTNVRKHAPGASVLVEVGFAPDRIRLSVTDTGPVQGADPVLAGSGSGSGLIGLRQRVELVQGELDTGPRPGGGFRVAATLPAGLR</sequence>
<evidence type="ECO:0000313" key="14">
    <source>
        <dbReference type="Proteomes" id="UP000612282"/>
    </source>
</evidence>
<evidence type="ECO:0000256" key="2">
    <source>
        <dbReference type="ARBA" id="ARBA00012438"/>
    </source>
</evidence>
<dbReference type="GO" id="GO:0016301">
    <property type="term" value="F:kinase activity"/>
    <property type="evidence" value="ECO:0007669"/>
    <property type="project" value="UniProtKB-KW"/>
</dbReference>
<evidence type="ECO:0000256" key="7">
    <source>
        <dbReference type="ARBA" id="ARBA00022840"/>
    </source>
</evidence>
<feature type="domain" description="Histidine kinase/HSP90-like ATPase" evidence="11">
    <location>
        <begin position="294"/>
        <end position="384"/>
    </location>
</feature>
<dbReference type="PANTHER" id="PTHR24421">
    <property type="entry name" value="NITRATE/NITRITE SENSOR PROTEIN NARX-RELATED"/>
    <property type="match status" value="1"/>
</dbReference>
<feature type="transmembrane region" description="Helical" evidence="10">
    <location>
        <begin position="33"/>
        <end position="50"/>
    </location>
</feature>
<keyword evidence="6 13" id="KW-0418">Kinase</keyword>
<keyword evidence="10" id="KW-0472">Membrane</keyword>
<evidence type="ECO:0000259" key="12">
    <source>
        <dbReference type="Pfam" id="PF07730"/>
    </source>
</evidence>
<keyword evidence="10" id="KW-1133">Transmembrane helix</keyword>
<dbReference type="Pfam" id="PF07730">
    <property type="entry name" value="HisKA_3"/>
    <property type="match status" value="1"/>
</dbReference>
<keyword evidence="3" id="KW-0597">Phosphoprotein</keyword>
<evidence type="ECO:0000256" key="5">
    <source>
        <dbReference type="ARBA" id="ARBA00022741"/>
    </source>
</evidence>
<dbReference type="SUPFAM" id="SSF55874">
    <property type="entry name" value="ATPase domain of HSP90 chaperone/DNA topoisomerase II/histidine kinase"/>
    <property type="match status" value="1"/>
</dbReference>
<evidence type="ECO:0000256" key="1">
    <source>
        <dbReference type="ARBA" id="ARBA00000085"/>
    </source>
</evidence>
<dbReference type="EMBL" id="BOMG01000108">
    <property type="protein sequence ID" value="GID60430.1"/>
    <property type="molecule type" value="Genomic_DNA"/>
</dbReference>
<evidence type="ECO:0000256" key="3">
    <source>
        <dbReference type="ARBA" id="ARBA00022553"/>
    </source>
</evidence>
<name>A0ABQ3XPJ9_9ACTN</name>
<feature type="transmembrane region" description="Helical" evidence="10">
    <location>
        <begin position="134"/>
        <end position="153"/>
    </location>
</feature>
<dbReference type="InterPro" id="IPR050482">
    <property type="entry name" value="Sensor_HK_TwoCompSys"/>
</dbReference>
<dbReference type="Pfam" id="PF02518">
    <property type="entry name" value="HATPase_c"/>
    <property type="match status" value="1"/>
</dbReference>
<reference evidence="13 14" key="1">
    <citation type="submission" date="2021-01" db="EMBL/GenBank/DDBJ databases">
        <title>Whole genome shotgun sequence of Actinoplanes couchii NBRC 106145.</title>
        <authorList>
            <person name="Komaki H."/>
            <person name="Tamura T."/>
        </authorList>
    </citation>
    <scope>NUCLEOTIDE SEQUENCE [LARGE SCALE GENOMIC DNA]</scope>
    <source>
        <strain evidence="13 14">NBRC 106145</strain>
    </source>
</reference>
<keyword evidence="14" id="KW-1185">Reference proteome</keyword>
<dbReference type="InterPro" id="IPR036890">
    <property type="entry name" value="HATPase_C_sf"/>
</dbReference>
<dbReference type="EC" id="2.7.13.3" evidence="2"/>
<evidence type="ECO:0000256" key="6">
    <source>
        <dbReference type="ARBA" id="ARBA00022777"/>
    </source>
</evidence>
<dbReference type="CDD" id="cd16917">
    <property type="entry name" value="HATPase_UhpB-NarQ-NarX-like"/>
    <property type="match status" value="1"/>
</dbReference>
<feature type="coiled-coil region" evidence="9">
    <location>
        <begin position="159"/>
        <end position="186"/>
    </location>
</feature>
<dbReference type="InterPro" id="IPR011712">
    <property type="entry name" value="Sig_transdc_His_kin_sub3_dim/P"/>
</dbReference>
<proteinExistence type="predicted"/>